<dbReference type="Pfam" id="PF02901">
    <property type="entry name" value="PFL-like"/>
    <property type="match status" value="1"/>
</dbReference>
<gene>
    <name evidence="6" type="primary">cutC</name>
    <name evidence="6" type="ORF">EB812_01130</name>
</gene>
<keyword evidence="7" id="KW-1185">Reference proteome</keyword>
<evidence type="ECO:0000259" key="4">
    <source>
        <dbReference type="PROSITE" id="PS51149"/>
    </source>
</evidence>
<feature type="domain" description="PFL" evidence="5">
    <location>
        <begin position="62"/>
        <end position="721"/>
    </location>
</feature>
<dbReference type="EC" id="4.3.99.4" evidence="6"/>
<protein>
    <submittedName>
        <fullName evidence="6">Choline trimethylamine-lyase</fullName>
        <ecNumber evidence="6">4.3.99.4</ecNumber>
    </submittedName>
</protein>
<feature type="modified residue" description="Glycine radical" evidence="3">
    <location>
        <position position="824"/>
    </location>
</feature>
<comment type="caution">
    <text evidence="6">The sequence shown here is derived from an EMBL/GenBank/DDBJ whole genome shotgun (WGS) entry which is preliminary data.</text>
</comment>
<dbReference type="PANTHER" id="PTHR43641:SF2">
    <property type="entry name" value="DEHYDRATASE YBIW-RELATED"/>
    <property type="match status" value="1"/>
</dbReference>
<dbReference type="Pfam" id="PF01228">
    <property type="entry name" value="Gly_radical"/>
    <property type="match status" value="1"/>
</dbReference>
<accession>A0A6H3FCK2</accession>
<organism evidence="6 7">
    <name type="scientific">Desulfovibrio legallii</name>
    <dbReference type="NCBI Taxonomy" id="571438"/>
    <lineage>
        <taxon>Bacteria</taxon>
        <taxon>Pseudomonadati</taxon>
        <taxon>Thermodesulfobacteriota</taxon>
        <taxon>Desulfovibrionia</taxon>
        <taxon>Desulfovibrionales</taxon>
        <taxon>Desulfovibrionaceae</taxon>
        <taxon>Desulfovibrio</taxon>
    </lineage>
</organism>
<keyword evidence="2 6" id="KW-0456">Lyase</keyword>
<feature type="domain" description="Glycine radical" evidence="4">
    <location>
        <begin position="728"/>
        <end position="849"/>
    </location>
</feature>
<dbReference type="GO" id="GO:0005829">
    <property type="term" value="C:cytosol"/>
    <property type="evidence" value="ECO:0007669"/>
    <property type="project" value="TreeGrafter"/>
</dbReference>
<dbReference type="InterPro" id="IPR019777">
    <property type="entry name" value="Form_AcTrfase_GR_CS"/>
</dbReference>
<dbReference type="InterPro" id="IPR030897">
    <property type="entry name" value="Choline_CutC"/>
</dbReference>
<dbReference type="PROSITE" id="PS00850">
    <property type="entry name" value="GLY_RADICAL_1"/>
    <property type="match status" value="1"/>
</dbReference>
<dbReference type="InterPro" id="IPR051215">
    <property type="entry name" value="GRE"/>
</dbReference>
<dbReference type="PANTHER" id="PTHR43641">
    <property type="entry name" value="FORMATE ACETYLTRANSFERASE 3-RELATED"/>
    <property type="match status" value="1"/>
</dbReference>
<dbReference type="PROSITE" id="PS51149">
    <property type="entry name" value="GLY_RADICAL_2"/>
    <property type="match status" value="1"/>
</dbReference>
<dbReference type="GO" id="GO:0120525">
    <property type="term" value="F:choline trimethylamine lyase activity"/>
    <property type="evidence" value="ECO:0007669"/>
    <property type="project" value="UniProtKB-EC"/>
</dbReference>
<evidence type="ECO:0000256" key="3">
    <source>
        <dbReference type="PROSITE-ProRule" id="PRU00493"/>
    </source>
</evidence>
<keyword evidence="1 3" id="KW-0556">Organic radical</keyword>
<dbReference type="Gene3D" id="3.20.70.20">
    <property type="match status" value="1"/>
</dbReference>
<dbReference type="SUPFAM" id="SSF51998">
    <property type="entry name" value="PFL-like glycyl radical enzymes"/>
    <property type="match status" value="1"/>
</dbReference>
<dbReference type="NCBIfam" id="TIGR04394">
    <property type="entry name" value="choline_CutC"/>
    <property type="match status" value="1"/>
</dbReference>
<dbReference type="HAMAP" id="MF_02058">
    <property type="entry name" value="Choline_CutC"/>
    <property type="match status" value="1"/>
</dbReference>
<dbReference type="PROSITE" id="PS51554">
    <property type="entry name" value="PFL"/>
    <property type="match status" value="1"/>
</dbReference>
<name>A0A6H3FCK2_9BACT</name>
<evidence type="ECO:0000313" key="7">
    <source>
        <dbReference type="Proteomes" id="UP000292919"/>
    </source>
</evidence>
<evidence type="ECO:0000313" key="6">
    <source>
        <dbReference type="EMBL" id="TBH81911.1"/>
    </source>
</evidence>
<proteinExistence type="inferred from homology"/>
<evidence type="ECO:0000259" key="5">
    <source>
        <dbReference type="PROSITE" id="PS51554"/>
    </source>
</evidence>
<dbReference type="CDD" id="cd01677">
    <property type="entry name" value="PFL2_DhaB_BssA"/>
    <property type="match status" value="1"/>
</dbReference>
<dbReference type="UniPathway" id="UPA01069"/>
<dbReference type="EMBL" id="SIXC01000001">
    <property type="protein sequence ID" value="TBH81911.1"/>
    <property type="molecule type" value="Genomic_DNA"/>
</dbReference>
<evidence type="ECO:0000256" key="2">
    <source>
        <dbReference type="ARBA" id="ARBA00023239"/>
    </source>
</evidence>
<sequence length="849" mass="94809">MDLHEFSQKIAEVANSLSPDERRQLRELFAHTAPTGAMAAAHASAAALAPAAAGTGVPEGPTRRHVLLKENYLKQQPSITIHRARAITKIDRENPGMPRILLRAKAFRYCCETAPLVIQDHELIVGAPNGAPRAGAFSPDISWRWLRDELETIANRPQDPFHLAEEDKKVLLEEIFPYWEGKSVDEYCEAQYREAGLWELSGESFVSDCSYHALNGGGDSNPGYDVILMKKGMLDIQREAREHLAQLDYDKPKDIDKIYFYKSVIETTEGVMCYAKRLSEYAAQRAATESDPVRRAELEKIAAVNARVPAHAPTTFWEAIQAVWTVESLLVVEENQTGMSIGRVDQYMYPFFKADLEAGRLTPYEAFDLAGCMLIKMSEMMWLTSEGSSKFFAGYQPFVNMCVGGVTREGRDATNALTYLLMDAVRHVRIYQPSLATRVHNTSPQEYLKKIVSVIRSGMGFPAVHFDDTHIKMMLAKGVDMEDARDYCLMGCVEPQKSGRLYQWTSTAYTQWPICIELVLNRGVPLWYGKQVCPDLGDPSQFDTFEKFDAAVKEQIRYITKWSSVATVISQRVHRDLAPKPLMSIMYEGCMEHGRDVAAGGAMYNFGPGVVWSGLATYTDSMAAIKKLVYDDKKYTLQQLNEALKADFEGYESLRADCLAAPKYGNDDDYADSIAADLIAFTEREHRQYHTLYSVLSHGTLSISNNTPFGQMLGASANGRKAWLPLSDGISPTQGADCKGPTAIIKSVSKMSNDNMNIGMVHNFKLLPGLLDTPEGEQGLITLLRSASILGNGEMQFNYLDNKTMLEAQQHPGDYRDLVVRVAGYSAFFVELCKDVQDEIISRTVLKNL</sequence>
<dbReference type="RefSeq" id="WP_118228882.1">
    <property type="nucleotide sequence ID" value="NZ_JAQDZC010000015.1"/>
</dbReference>
<evidence type="ECO:0000256" key="1">
    <source>
        <dbReference type="ARBA" id="ARBA00022818"/>
    </source>
</evidence>
<dbReference type="InterPro" id="IPR001150">
    <property type="entry name" value="Gly_radical"/>
</dbReference>
<reference evidence="6 7" key="1">
    <citation type="submission" date="2018-12" db="EMBL/GenBank/DDBJ databases">
        <title>First genome draft of Desulfovibrio legallis sp. nov.</title>
        <authorList>
            <person name="Ben Dhia O."/>
            <person name="Najjari A."/>
            <person name="Ferjani R."/>
            <person name="Fhoula I."/>
            <person name="Fardeau M.-L."/>
            <person name="Boudabbous A."/>
            <person name="Ouzari H.I."/>
        </authorList>
    </citation>
    <scope>NUCLEOTIDE SEQUENCE [LARGE SCALE GENOMIC DNA]</scope>
    <source>
        <strain evidence="6 7">H1T</strain>
    </source>
</reference>
<dbReference type="Proteomes" id="UP000292919">
    <property type="component" value="Unassembled WGS sequence"/>
</dbReference>
<dbReference type="InterPro" id="IPR004184">
    <property type="entry name" value="PFL_dom"/>
</dbReference>
<dbReference type="AlphaFoldDB" id="A0A6H3FCK2"/>